<evidence type="ECO:0000313" key="2">
    <source>
        <dbReference type="Proteomes" id="UP001374584"/>
    </source>
</evidence>
<dbReference type="EMBL" id="JAYMYR010000007">
    <property type="protein sequence ID" value="KAK7353578.1"/>
    <property type="molecule type" value="Genomic_DNA"/>
</dbReference>
<dbReference type="Proteomes" id="UP001374584">
    <property type="component" value="Unassembled WGS sequence"/>
</dbReference>
<comment type="caution">
    <text evidence="1">The sequence shown here is derived from an EMBL/GenBank/DDBJ whole genome shotgun (WGS) entry which is preliminary data.</text>
</comment>
<sequence>MERIFCEGKTARKEKASGGEDTCRNSYAYLSFHLVRKGCATFLKPFLSLNSRSEITQMEQSKEVSSVLSLNACVLP</sequence>
<evidence type="ECO:0000313" key="1">
    <source>
        <dbReference type="EMBL" id="KAK7353578.1"/>
    </source>
</evidence>
<dbReference type="AlphaFoldDB" id="A0AAN9MK51"/>
<organism evidence="1 2">
    <name type="scientific">Phaseolus coccineus</name>
    <name type="common">Scarlet runner bean</name>
    <name type="synonym">Phaseolus multiflorus</name>
    <dbReference type="NCBI Taxonomy" id="3886"/>
    <lineage>
        <taxon>Eukaryota</taxon>
        <taxon>Viridiplantae</taxon>
        <taxon>Streptophyta</taxon>
        <taxon>Embryophyta</taxon>
        <taxon>Tracheophyta</taxon>
        <taxon>Spermatophyta</taxon>
        <taxon>Magnoliopsida</taxon>
        <taxon>eudicotyledons</taxon>
        <taxon>Gunneridae</taxon>
        <taxon>Pentapetalae</taxon>
        <taxon>rosids</taxon>
        <taxon>fabids</taxon>
        <taxon>Fabales</taxon>
        <taxon>Fabaceae</taxon>
        <taxon>Papilionoideae</taxon>
        <taxon>50 kb inversion clade</taxon>
        <taxon>NPAAA clade</taxon>
        <taxon>indigoferoid/millettioid clade</taxon>
        <taxon>Phaseoleae</taxon>
        <taxon>Phaseolus</taxon>
    </lineage>
</organism>
<gene>
    <name evidence="1" type="ORF">VNO80_19028</name>
</gene>
<name>A0AAN9MK51_PHACN</name>
<proteinExistence type="predicted"/>
<reference evidence="1 2" key="1">
    <citation type="submission" date="2024-01" db="EMBL/GenBank/DDBJ databases">
        <title>The genomes of 5 underutilized Papilionoideae crops provide insights into root nodulation and disease resistanc.</title>
        <authorList>
            <person name="Jiang F."/>
        </authorList>
    </citation>
    <scope>NUCLEOTIDE SEQUENCE [LARGE SCALE GENOMIC DNA]</scope>
    <source>
        <strain evidence="1">JINMINGXINNONG_FW02</strain>
        <tissue evidence="1">Leaves</tissue>
    </source>
</reference>
<accession>A0AAN9MK51</accession>
<protein>
    <submittedName>
        <fullName evidence="1">Uncharacterized protein</fullName>
    </submittedName>
</protein>
<keyword evidence="2" id="KW-1185">Reference proteome</keyword>